<comment type="caution">
    <text evidence="1">The sequence shown here is derived from an EMBL/GenBank/DDBJ whole genome shotgun (WGS) entry which is preliminary data.</text>
</comment>
<reference evidence="1" key="1">
    <citation type="journal article" date="2021" name="New Phytol.">
        <title>Evolutionary innovations through gain and loss of genes in the ectomycorrhizal Boletales.</title>
        <authorList>
            <person name="Wu G."/>
            <person name="Miyauchi S."/>
            <person name="Morin E."/>
            <person name="Kuo A."/>
            <person name="Drula E."/>
            <person name="Varga T."/>
            <person name="Kohler A."/>
            <person name="Feng B."/>
            <person name="Cao Y."/>
            <person name="Lipzen A."/>
            <person name="Daum C."/>
            <person name="Hundley H."/>
            <person name="Pangilinan J."/>
            <person name="Johnson J."/>
            <person name="Barry K."/>
            <person name="LaButti K."/>
            <person name="Ng V."/>
            <person name="Ahrendt S."/>
            <person name="Min B."/>
            <person name="Choi I.G."/>
            <person name="Park H."/>
            <person name="Plett J.M."/>
            <person name="Magnuson J."/>
            <person name="Spatafora J.W."/>
            <person name="Nagy L.G."/>
            <person name="Henrissat B."/>
            <person name="Grigoriev I.V."/>
            <person name="Yang Z.L."/>
            <person name="Xu J."/>
            <person name="Martin F.M."/>
        </authorList>
    </citation>
    <scope>NUCLEOTIDE SEQUENCE</scope>
    <source>
        <strain evidence="1">ATCC 28755</strain>
    </source>
</reference>
<protein>
    <submittedName>
        <fullName evidence="1">Uncharacterized protein</fullName>
    </submittedName>
</protein>
<organism evidence="1 2">
    <name type="scientific">Hygrophoropsis aurantiaca</name>
    <dbReference type="NCBI Taxonomy" id="72124"/>
    <lineage>
        <taxon>Eukaryota</taxon>
        <taxon>Fungi</taxon>
        <taxon>Dikarya</taxon>
        <taxon>Basidiomycota</taxon>
        <taxon>Agaricomycotina</taxon>
        <taxon>Agaricomycetes</taxon>
        <taxon>Agaricomycetidae</taxon>
        <taxon>Boletales</taxon>
        <taxon>Coniophorineae</taxon>
        <taxon>Hygrophoropsidaceae</taxon>
        <taxon>Hygrophoropsis</taxon>
    </lineage>
</organism>
<name>A0ACB8AFV8_9AGAM</name>
<evidence type="ECO:0000313" key="2">
    <source>
        <dbReference type="Proteomes" id="UP000790377"/>
    </source>
</evidence>
<dbReference type="Proteomes" id="UP000790377">
    <property type="component" value="Unassembled WGS sequence"/>
</dbReference>
<evidence type="ECO:0000313" key="1">
    <source>
        <dbReference type="EMBL" id="KAH7911868.1"/>
    </source>
</evidence>
<proteinExistence type="predicted"/>
<dbReference type="EMBL" id="MU267665">
    <property type="protein sequence ID" value="KAH7911868.1"/>
    <property type="molecule type" value="Genomic_DNA"/>
</dbReference>
<accession>A0ACB8AFV8</accession>
<sequence>MAPALTSRHTWLRLLPVLSSTASVVVALSEYQALLPWLNHDIPSESLSPWFDSWFRLVLAGILALEATSVVGGYMGWKGTIGKAKFQYKFGTILALGHFVFAPTIAQCIKRLVYGPTDAKEELQWWLTLHTVRTVTTDIPAMLCFLYGYLNAIQ</sequence>
<keyword evidence="2" id="KW-1185">Reference proteome</keyword>
<gene>
    <name evidence="1" type="ORF">BJ138DRAFT_1149662</name>
</gene>